<keyword evidence="5 9" id="KW-0697">Rotamase</keyword>
<organism evidence="12">
    <name type="scientific">Desulfobacca acetoxidans</name>
    <dbReference type="NCBI Taxonomy" id="60893"/>
    <lineage>
        <taxon>Bacteria</taxon>
        <taxon>Pseudomonadati</taxon>
        <taxon>Thermodesulfobacteriota</taxon>
        <taxon>Desulfobaccia</taxon>
        <taxon>Desulfobaccales</taxon>
        <taxon>Desulfobaccaceae</taxon>
        <taxon>Desulfobacca</taxon>
    </lineage>
</organism>
<comment type="caution">
    <text evidence="12">The sequence shown here is derived from an EMBL/GenBank/DDBJ whole genome shotgun (WGS) entry which is preliminary data.</text>
</comment>
<dbReference type="PROSITE" id="PS50059">
    <property type="entry name" value="FKBP_PPIASE"/>
    <property type="match status" value="1"/>
</dbReference>
<dbReference type="AlphaFoldDB" id="A0A7C3UWK3"/>
<evidence type="ECO:0000259" key="11">
    <source>
        <dbReference type="PROSITE" id="PS50059"/>
    </source>
</evidence>
<keyword evidence="6" id="KW-0143">Chaperone</keyword>
<dbReference type="SUPFAM" id="SSF54534">
    <property type="entry name" value="FKBP-like"/>
    <property type="match status" value="1"/>
</dbReference>
<evidence type="ECO:0000256" key="2">
    <source>
        <dbReference type="ARBA" id="ARBA00004496"/>
    </source>
</evidence>
<sequence length="164" mass="18194">MKVTPTSFVTIDYVIRSGDNEMYPSSGEPEELSFCLGWGHLPSTLEEAMVGMEPNEQKTVRLTPEQAFGEIDQDLIQEVPRGEFDPNISPEPGDVFETTDDQGHPIYFVVKDLRPDSVIIDFNHPLAGKEVEFAITLKAVREATPDDLKGCTCPSCAGSDRHEH</sequence>
<protein>
    <recommendedName>
        <fullName evidence="10">Peptidyl-prolyl cis-trans isomerase</fullName>
        <ecNumber evidence="10">5.2.1.8</ecNumber>
    </recommendedName>
</protein>
<comment type="similarity">
    <text evidence="3 10">Belongs to the FKBP-type PPIase family.</text>
</comment>
<gene>
    <name evidence="12" type="ORF">ENW96_02265</name>
</gene>
<evidence type="ECO:0000256" key="8">
    <source>
        <dbReference type="ARBA" id="ARBA00037071"/>
    </source>
</evidence>
<evidence type="ECO:0000256" key="3">
    <source>
        <dbReference type="ARBA" id="ARBA00006577"/>
    </source>
</evidence>
<evidence type="ECO:0000256" key="4">
    <source>
        <dbReference type="ARBA" id="ARBA00022490"/>
    </source>
</evidence>
<evidence type="ECO:0000256" key="10">
    <source>
        <dbReference type="RuleBase" id="RU003915"/>
    </source>
</evidence>
<comment type="function">
    <text evidence="8">Also involved in hydrogenase metallocenter assembly, probably by participating in the nickel insertion step. This function in hydrogenase biosynthesis requires chaperone activity and the presence of the metal-binding domain, but not PPIase activity.</text>
</comment>
<evidence type="ECO:0000256" key="5">
    <source>
        <dbReference type="ARBA" id="ARBA00023110"/>
    </source>
</evidence>
<dbReference type="Gene3D" id="3.10.50.40">
    <property type="match status" value="1"/>
</dbReference>
<dbReference type="GO" id="GO:0003755">
    <property type="term" value="F:peptidyl-prolyl cis-trans isomerase activity"/>
    <property type="evidence" value="ECO:0007669"/>
    <property type="project" value="UniProtKB-UniRule"/>
</dbReference>
<evidence type="ECO:0000313" key="12">
    <source>
        <dbReference type="EMBL" id="HGF33197.1"/>
    </source>
</evidence>
<feature type="domain" description="PPIase FKBP-type" evidence="11">
    <location>
        <begin position="6"/>
        <end position="97"/>
    </location>
</feature>
<evidence type="ECO:0000256" key="9">
    <source>
        <dbReference type="PROSITE-ProRule" id="PRU00277"/>
    </source>
</evidence>
<evidence type="ECO:0000256" key="6">
    <source>
        <dbReference type="ARBA" id="ARBA00023186"/>
    </source>
</evidence>
<reference evidence="12" key="1">
    <citation type="journal article" date="2020" name="mSystems">
        <title>Genome- and Community-Level Interaction Insights into Carbon Utilization and Element Cycling Functions of Hydrothermarchaeota in Hydrothermal Sediment.</title>
        <authorList>
            <person name="Zhou Z."/>
            <person name="Liu Y."/>
            <person name="Xu W."/>
            <person name="Pan J."/>
            <person name="Luo Z.H."/>
            <person name="Li M."/>
        </authorList>
    </citation>
    <scope>NUCLEOTIDE SEQUENCE [LARGE SCALE GENOMIC DNA]</scope>
    <source>
        <strain evidence="12">SpSt-897</strain>
    </source>
</reference>
<dbReference type="Pfam" id="PF00254">
    <property type="entry name" value="FKBP_C"/>
    <property type="match status" value="1"/>
</dbReference>
<dbReference type="InterPro" id="IPR001179">
    <property type="entry name" value="PPIase_FKBP_dom"/>
</dbReference>
<dbReference type="GO" id="GO:0005737">
    <property type="term" value="C:cytoplasm"/>
    <property type="evidence" value="ECO:0007669"/>
    <property type="project" value="UniProtKB-SubCell"/>
</dbReference>
<comment type="catalytic activity">
    <reaction evidence="1 9 10">
        <text>[protein]-peptidylproline (omega=180) = [protein]-peptidylproline (omega=0)</text>
        <dbReference type="Rhea" id="RHEA:16237"/>
        <dbReference type="Rhea" id="RHEA-COMP:10747"/>
        <dbReference type="Rhea" id="RHEA-COMP:10748"/>
        <dbReference type="ChEBI" id="CHEBI:83833"/>
        <dbReference type="ChEBI" id="CHEBI:83834"/>
        <dbReference type="EC" id="5.2.1.8"/>
    </reaction>
</comment>
<dbReference type="EMBL" id="DTMF01000056">
    <property type="protein sequence ID" value="HGF33197.1"/>
    <property type="molecule type" value="Genomic_DNA"/>
</dbReference>
<accession>A0A7C3UWK3</accession>
<keyword evidence="4" id="KW-0963">Cytoplasm</keyword>
<comment type="subcellular location">
    <subcellularLocation>
        <location evidence="2">Cytoplasm</location>
    </subcellularLocation>
</comment>
<dbReference type="EC" id="5.2.1.8" evidence="10"/>
<dbReference type="GO" id="GO:0042026">
    <property type="term" value="P:protein refolding"/>
    <property type="evidence" value="ECO:0007669"/>
    <property type="project" value="UniProtKB-ARBA"/>
</dbReference>
<name>A0A7C3UWK3_9BACT</name>
<evidence type="ECO:0000256" key="7">
    <source>
        <dbReference type="ARBA" id="ARBA00023235"/>
    </source>
</evidence>
<keyword evidence="7 9" id="KW-0413">Isomerase</keyword>
<evidence type="ECO:0000256" key="1">
    <source>
        <dbReference type="ARBA" id="ARBA00000971"/>
    </source>
</evidence>
<dbReference type="InterPro" id="IPR046357">
    <property type="entry name" value="PPIase_dom_sf"/>
</dbReference>
<dbReference type="PANTHER" id="PTHR47861">
    <property type="entry name" value="FKBP-TYPE PEPTIDYL-PROLYL CIS-TRANS ISOMERASE SLYD"/>
    <property type="match status" value="1"/>
</dbReference>
<proteinExistence type="inferred from homology"/>
<dbReference type="PANTHER" id="PTHR47861:SF3">
    <property type="entry name" value="FKBP-TYPE PEPTIDYL-PROLYL CIS-TRANS ISOMERASE SLYD"/>
    <property type="match status" value="1"/>
</dbReference>